<dbReference type="InterPro" id="IPR018378">
    <property type="entry name" value="C-type_lectin_CS"/>
</dbReference>
<keyword evidence="2" id="KW-1185">Reference proteome</keyword>
<evidence type="ECO:0000313" key="1">
    <source>
        <dbReference type="EMBL" id="CAH1797124.1"/>
    </source>
</evidence>
<dbReference type="InterPro" id="IPR050111">
    <property type="entry name" value="C-type_lectin/snaclec_domain"/>
</dbReference>
<dbReference type="Pfam" id="PF00059">
    <property type="entry name" value="Lectin_C"/>
    <property type="match status" value="1"/>
</dbReference>
<name>A0A8J1TY53_OWEFU</name>
<dbReference type="InterPro" id="IPR001304">
    <property type="entry name" value="C-type_lectin-like"/>
</dbReference>
<dbReference type="Pfam" id="PF01607">
    <property type="entry name" value="CBM_14"/>
    <property type="match status" value="1"/>
</dbReference>
<reference evidence="1" key="1">
    <citation type="submission" date="2022-03" db="EMBL/GenBank/DDBJ databases">
        <authorList>
            <person name="Martin C."/>
        </authorList>
    </citation>
    <scope>NUCLEOTIDE SEQUENCE</scope>
</reference>
<proteinExistence type="predicted"/>
<dbReference type="PROSITE" id="PS50041">
    <property type="entry name" value="C_TYPE_LECTIN_2"/>
    <property type="match status" value="1"/>
</dbReference>
<dbReference type="InterPro" id="IPR016186">
    <property type="entry name" value="C-type_lectin-like/link_sf"/>
</dbReference>
<organism evidence="1 2">
    <name type="scientific">Owenia fusiformis</name>
    <name type="common">Polychaete worm</name>
    <dbReference type="NCBI Taxonomy" id="6347"/>
    <lineage>
        <taxon>Eukaryota</taxon>
        <taxon>Metazoa</taxon>
        <taxon>Spiralia</taxon>
        <taxon>Lophotrochozoa</taxon>
        <taxon>Annelida</taxon>
        <taxon>Polychaeta</taxon>
        <taxon>Sedentaria</taxon>
        <taxon>Canalipalpata</taxon>
        <taxon>Sabellida</taxon>
        <taxon>Oweniida</taxon>
        <taxon>Oweniidae</taxon>
        <taxon>Owenia</taxon>
    </lineage>
</organism>
<evidence type="ECO:0000313" key="2">
    <source>
        <dbReference type="Proteomes" id="UP000749559"/>
    </source>
</evidence>
<protein>
    <submittedName>
        <fullName evidence="1">Uncharacterized protein</fullName>
    </submittedName>
</protein>
<gene>
    <name evidence="1" type="ORF">OFUS_LOCUS21460</name>
</gene>
<dbReference type="Gene3D" id="3.10.100.10">
    <property type="entry name" value="Mannose-Binding Protein A, subunit A"/>
    <property type="match status" value="1"/>
</dbReference>
<dbReference type="InterPro" id="IPR016187">
    <property type="entry name" value="CTDL_fold"/>
</dbReference>
<dbReference type="GO" id="GO:0005576">
    <property type="term" value="C:extracellular region"/>
    <property type="evidence" value="ECO:0007669"/>
    <property type="project" value="InterPro"/>
</dbReference>
<dbReference type="SUPFAM" id="SSF56436">
    <property type="entry name" value="C-type lectin-like"/>
    <property type="match status" value="1"/>
</dbReference>
<dbReference type="PANTHER" id="PTHR22803">
    <property type="entry name" value="MANNOSE, PHOSPHOLIPASE, LECTIN RECEPTOR RELATED"/>
    <property type="match status" value="1"/>
</dbReference>
<dbReference type="SMART" id="SM00034">
    <property type="entry name" value="CLECT"/>
    <property type="match status" value="1"/>
</dbReference>
<dbReference type="CDD" id="cd00037">
    <property type="entry name" value="CLECT"/>
    <property type="match status" value="1"/>
</dbReference>
<dbReference type="AlphaFoldDB" id="A0A8J1TY53"/>
<dbReference type="InterPro" id="IPR002557">
    <property type="entry name" value="Chitin-bd_dom"/>
</dbReference>
<dbReference type="EMBL" id="CAIIXF020000010">
    <property type="protein sequence ID" value="CAH1797124.1"/>
    <property type="molecule type" value="Genomic_DNA"/>
</dbReference>
<comment type="caution">
    <text evidence="1">The sequence shown here is derived from an EMBL/GenBank/DDBJ whole genome shotgun (WGS) entry which is preliminary data.</text>
</comment>
<dbReference type="Proteomes" id="UP000749559">
    <property type="component" value="Unassembled WGS sequence"/>
</dbReference>
<accession>A0A8J1TY53</accession>
<dbReference type="GO" id="GO:0008061">
    <property type="term" value="F:chitin binding"/>
    <property type="evidence" value="ECO:0007669"/>
    <property type="project" value="InterPro"/>
</dbReference>
<dbReference type="OrthoDB" id="6154520at2759"/>
<dbReference type="PROSITE" id="PS00615">
    <property type="entry name" value="C_TYPE_LECTIN_1"/>
    <property type="match status" value="1"/>
</dbReference>
<sequence>MTMNSFILLGLFLGSALGQECENNQESFGAFCYQWSILADGVHNFWEARQQCLNAGGDLASVGTIEEYNFLAETHYVEAHWLGGTAERAQNGTYHWLDGTPWNASVAQAAWGDGQPSGGNQHCTAWWQSEIGKWDDKNCDTYYAGYLCKFPKRDACTCADNESRFCDRDYTCTSYRACESGQTITVSCPPGRKLDADNNCVDPVTLGPPCNWNPNCTGVANGNYPSDLDYCRTYYTCAGGSLTAMATCPDQERGEEQTFDPSVGYCRPAVEVCAPCGRPEERPPTDPPCQA</sequence>
<dbReference type="PROSITE" id="PS50940">
    <property type="entry name" value="CHIT_BIND_II"/>
    <property type="match status" value="1"/>
</dbReference>